<dbReference type="InterPro" id="IPR051785">
    <property type="entry name" value="MMCE/EMCE_epimerase"/>
</dbReference>
<dbReference type="GO" id="GO:0004493">
    <property type="term" value="F:methylmalonyl-CoA epimerase activity"/>
    <property type="evidence" value="ECO:0007669"/>
    <property type="project" value="TreeGrafter"/>
</dbReference>
<sequence>MIAGIHHSGLAVRDLDRAIAFYRTFGAFEVCDRFAITDSVGHRQLLALADATAEAALLRGTLGCLMLMAFPGSAQEPPIVHGVSQSGIRHICLQTVIDDAFFDAMLAAGASSHARPSGLGTGNSYAYIRDPEGNVLELEGVPWATPAATTPWYAHSAVVTPDIDRLTEFYAMLTGATVHRRGSFGPDRKFDIVAGIEGVRFHGAWMRLANAELEFWQYLHPASLPTVPHVISTPGWSHLCFESTDIAADRDRLAQAGVPLFGPPQRLGGAIMAFGRDPDGNLFALLEPVSGRAGPTVAAMRASAEAVAIETARGTRTPAGIHP</sequence>
<dbReference type="InterPro" id="IPR029068">
    <property type="entry name" value="Glyas_Bleomycin-R_OHBP_Dase"/>
</dbReference>
<evidence type="ECO:0000256" key="1">
    <source>
        <dbReference type="ARBA" id="ARBA00022723"/>
    </source>
</evidence>
<feature type="domain" description="VOC" evidence="2">
    <location>
        <begin position="152"/>
        <end position="288"/>
    </location>
</feature>
<dbReference type="AlphaFoldDB" id="A0A7G5ILI0"/>
<dbReference type="Proteomes" id="UP000515292">
    <property type="component" value="Chromosome"/>
</dbReference>
<keyword evidence="4" id="KW-1185">Reference proteome</keyword>
<evidence type="ECO:0000313" key="3">
    <source>
        <dbReference type="EMBL" id="QMW24222.1"/>
    </source>
</evidence>
<reference evidence="3 4" key="1">
    <citation type="submission" date="2020-07" db="EMBL/GenBank/DDBJ databases">
        <title>Complete genome sequence for Sandaracinobacter sp. M6.</title>
        <authorList>
            <person name="Tang Y."/>
            <person name="Liu Q."/>
            <person name="Guo Z."/>
            <person name="Lei P."/>
            <person name="Huang B."/>
        </authorList>
    </citation>
    <scope>NUCLEOTIDE SEQUENCE [LARGE SCALE GENOMIC DNA]</scope>
    <source>
        <strain evidence="3 4">M6</strain>
    </source>
</reference>
<name>A0A7G5ILI0_9SPHN</name>
<dbReference type="PROSITE" id="PS51819">
    <property type="entry name" value="VOC"/>
    <property type="match status" value="2"/>
</dbReference>
<accession>A0A7G5ILI0</accession>
<gene>
    <name evidence="3" type="ORF">H3309_07140</name>
</gene>
<organism evidence="3 4">
    <name type="scientific">Sandaracinobacteroides saxicola</name>
    <dbReference type="NCBI Taxonomy" id="2759707"/>
    <lineage>
        <taxon>Bacteria</taxon>
        <taxon>Pseudomonadati</taxon>
        <taxon>Pseudomonadota</taxon>
        <taxon>Alphaproteobacteria</taxon>
        <taxon>Sphingomonadales</taxon>
        <taxon>Sphingosinicellaceae</taxon>
        <taxon>Sandaracinobacteroides</taxon>
    </lineage>
</organism>
<dbReference type="Gene3D" id="3.10.180.10">
    <property type="entry name" value="2,3-Dihydroxybiphenyl 1,2-Dioxygenase, domain 1"/>
    <property type="match status" value="2"/>
</dbReference>
<dbReference type="PANTHER" id="PTHR43048:SF5">
    <property type="entry name" value="BLR5325 PROTEIN"/>
    <property type="match status" value="1"/>
</dbReference>
<proteinExistence type="predicted"/>
<dbReference type="InterPro" id="IPR037523">
    <property type="entry name" value="VOC_core"/>
</dbReference>
<dbReference type="InterPro" id="IPR004360">
    <property type="entry name" value="Glyas_Fos-R_dOase_dom"/>
</dbReference>
<dbReference type="Pfam" id="PF00903">
    <property type="entry name" value="Glyoxalase"/>
    <property type="match status" value="2"/>
</dbReference>
<evidence type="ECO:0000259" key="2">
    <source>
        <dbReference type="PROSITE" id="PS51819"/>
    </source>
</evidence>
<keyword evidence="1" id="KW-0479">Metal-binding</keyword>
<dbReference type="KEGG" id="sand:H3309_07140"/>
<dbReference type="PANTHER" id="PTHR43048">
    <property type="entry name" value="METHYLMALONYL-COA EPIMERASE"/>
    <property type="match status" value="1"/>
</dbReference>
<evidence type="ECO:0000313" key="4">
    <source>
        <dbReference type="Proteomes" id="UP000515292"/>
    </source>
</evidence>
<dbReference type="SUPFAM" id="SSF54593">
    <property type="entry name" value="Glyoxalase/Bleomycin resistance protein/Dihydroxybiphenyl dioxygenase"/>
    <property type="match status" value="2"/>
</dbReference>
<protein>
    <submittedName>
        <fullName evidence="3">VOC family protein</fullName>
    </submittedName>
</protein>
<dbReference type="GO" id="GO:0046872">
    <property type="term" value="F:metal ion binding"/>
    <property type="evidence" value="ECO:0007669"/>
    <property type="project" value="UniProtKB-KW"/>
</dbReference>
<feature type="domain" description="VOC" evidence="2">
    <location>
        <begin position="4"/>
        <end position="141"/>
    </location>
</feature>
<dbReference type="EMBL" id="CP059851">
    <property type="protein sequence ID" value="QMW24222.1"/>
    <property type="molecule type" value="Genomic_DNA"/>
</dbReference>
<dbReference type="RefSeq" id="WP_182298045.1">
    <property type="nucleotide sequence ID" value="NZ_CP059851.1"/>
</dbReference>
<dbReference type="GO" id="GO:0046491">
    <property type="term" value="P:L-methylmalonyl-CoA metabolic process"/>
    <property type="evidence" value="ECO:0007669"/>
    <property type="project" value="TreeGrafter"/>
</dbReference>